<dbReference type="AlphaFoldDB" id="A0AAD3SPU3"/>
<dbReference type="Proteomes" id="UP001279734">
    <property type="component" value="Unassembled WGS sequence"/>
</dbReference>
<comment type="caution">
    <text evidence="1">The sequence shown here is derived from an EMBL/GenBank/DDBJ whole genome shotgun (WGS) entry which is preliminary data.</text>
</comment>
<gene>
    <name evidence="1" type="ORF">Nepgr_016475</name>
</gene>
<evidence type="ECO:0000313" key="2">
    <source>
        <dbReference type="Proteomes" id="UP001279734"/>
    </source>
</evidence>
<organism evidence="1 2">
    <name type="scientific">Nepenthes gracilis</name>
    <name type="common">Slender pitcher plant</name>
    <dbReference type="NCBI Taxonomy" id="150966"/>
    <lineage>
        <taxon>Eukaryota</taxon>
        <taxon>Viridiplantae</taxon>
        <taxon>Streptophyta</taxon>
        <taxon>Embryophyta</taxon>
        <taxon>Tracheophyta</taxon>
        <taxon>Spermatophyta</taxon>
        <taxon>Magnoliopsida</taxon>
        <taxon>eudicotyledons</taxon>
        <taxon>Gunneridae</taxon>
        <taxon>Pentapetalae</taxon>
        <taxon>Caryophyllales</taxon>
        <taxon>Nepenthaceae</taxon>
        <taxon>Nepenthes</taxon>
    </lineage>
</organism>
<accession>A0AAD3SPU3</accession>
<reference evidence="1" key="1">
    <citation type="submission" date="2023-05" db="EMBL/GenBank/DDBJ databases">
        <title>Nepenthes gracilis genome sequencing.</title>
        <authorList>
            <person name="Fukushima K."/>
        </authorList>
    </citation>
    <scope>NUCLEOTIDE SEQUENCE</scope>
    <source>
        <strain evidence="1">SING2019-196</strain>
    </source>
</reference>
<dbReference type="EMBL" id="BSYO01000014">
    <property type="protein sequence ID" value="GMH14634.1"/>
    <property type="molecule type" value="Genomic_DNA"/>
</dbReference>
<proteinExistence type="predicted"/>
<sequence>MLGCYIFKLTWYWSNDPIPDILHFSELQYEAFGWALLYALRSFRCSRSKLQNEAVQLSITAMALKQFDVDQNKAPIMIFFDAAPNQLDAFCQQLSLLTTDH</sequence>
<protein>
    <submittedName>
        <fullName evidence="1">Uncharacterized protein</fullName>
    </submittedName>
</protein>
<keyword evidence="2" id="KW-1185">Reference proteome</keyword>
<name>A0AAD3SPU3_NEPGR</name>
<evidence type="ECO:0000313" key="1">
    <source>
        <dbReference type="EMBL" id="GMH14634.1"/>
    </source>
</evidence>